<sequence length="95" mass="10701">LNKTNTLEQAFVLHTRSYRETSLIADLFTRDKGKISVVAKGAKRPKSKLKSILIPTTLLSVSYRGKKELKNLTHCEVVKYFSINSSVSLNSVIYL</sequence>
<dbReference type="Pfam" id="PF11967">
    <property type="entry name" value="RecO_N"/>
    <property type="match status" value="1"/>
</dbReference>
<name>A0A382Q2E5_9ZZZZ</name>
<dbReference type="InterPro" id="IPR022572">
    <property type="entry name" value="DNA_rep/recomb_RecO_N"/>
</dbReference>
<protein>
    <recommendedName>
        <fullName evidence="4">DNA replication/recombination mediator RecO N-terminal domain-containing protein</fullName>
    </recommendedName>
</protein>
<dbReference type="NCBIfam" id="TIGR00613">
    <property type="entry name" value="reco"/>
    <property type="match status" value="1"/>
</dbReference>
<dbReference type="SUPFAM" id="SSF50249">
    <property type="entry name" value="Nucleic acid-binding proteins"/>
    <property type="match status" value="1"/>
</dbReference>
<dbReference type="GO" id="GO:0006302">
    <property type="term" value="P:double-strand break repair"/>
    <property type="evidence" value="ECO:0007669"/>
    <property type="project" value="TreeGrafter"/>
</dbReference>
<dbReference type="PANTHER" id="PTHR33991:SF1">
    <property type="entry name" value="DNA REPAIR PROTEIN RECO"/>
    <property type="match status" value="1"/>
</dbReference>
<evidence type="ECO:0000313" key="5">
    <source>
        <dbReference type="EMBL" id="SVC79160.1"/>
    </source>
</evidence>
<evidence type="ECO:0000256" key="2">
    <source>
        <dbReference type="ARBA" id="ARBA00023172"/>
    </source>
</evidence>
<feature type="domain" description="DNA replication/recombination mediator RecO N-terminal" evidence="4">
    <location>
        <begin position="8"/>
        <end position="81"/>
    </location>
</feature>
<accession>A0A382Q2E5</accession>
<dbReference type="InterPro" id="IPR003717">
    <property type="entry name" value="RecO"/>
</dbReference>
<dbReference type="EMBL" id="UINC01111157">
    <property type="protein sequence ID" value="SVC79160.1"/>
    <property type="molecule type" value="Genomic_DNA"/>
</dbReference>
<reference evidence="5" key="1">
    <citation type="submission" date="2018-05" db="EMBL/GenBank/DDBJ databases">
        <authorList>
            <person name="Lanie J.A."/>
            <person name="Ng W.-L."/>
            <person name="Kazmierczak K.M."/>
            <person name="Andrzejewski T.M."/>
            <person name="Davidsen T.M."/>
            <person name="Wayne K.J."/>
            <person name="Tettelin H."/>
            <person name="Glass J.I."/>
            <person name="Rusch D."/>
            <person name="Podicherti R."/>
            <person name="Tsui H.-C.T."/>
            <person name="Winkler M.E."/>
        </authorList>
    </citation>
    <scope>NUCLEOTIDE SEQUENCE</scope>
</reference>
<proteinExistence type="predicted"/>
<dbReference type="InterPro" id="IPR012340">
    <property type="entry name" value="NA-bd_OB-fold"/>
</dbReference>
<dbReference type="Gene3D" id="2.40.50.140">
    <property type="entry name" value="Nucleic acid-binding proteins"/>
    <property type="match status" value="1"/>
</dbReference>
<gene>
    <name evidence="5" type="ORF">METZ01_LOCUS332014</name>
</gene>
<evidence type="ECO:0000256" key="1">
    <source>
        <dbReference type="ARBA" id="ARBA00022763"/>
    </source>
</evidence>
<evidence type="ECO:0000259" key="4">
    <source>
        <dbReference type="Pfam" id="PF11967"/>
    </source>
</evidence>
<dbReference type="GO" id="GO:0043590">
    <property type="term" value="C:bacterial nucleoid"/>
    <property type="evidence" value="ECO:0007669"/>
    <property type="project" value="TreeGrafter"/>
</dbReference>
<organism evidence="5">
    <name type="scientific">marine metagenome</name>
    <dbReference type="NCBI Taxonomy" id="408172"/>
    <lineage>
        <taxon>unclassified sequences</taxon>
        <taxon>metagenomes</taxon>
        <taxon>ecological metagenomes</taxon>
    </lineage>
</organism>
<feature type="non-terminal residue" evidence="5">
    <location>
        <position position="95"/>
    </location>
</feature>
<dbReference type="GO" id="GO:0006310">
    <property type="term" value="P:DNA recombination"/>
    <property type="evidence" value="ECO:0007669"/>
    <property type="project" value="UniProtKB-KW"/>
</dbReference>
<dbReference type="PANTHER" id="PTHR33991">
    <property type="entry name" value="DNA REPAIR PROTEIN RECO"/>
    <property type="match status" value="1"/>
</dbReference>
<evidence type="ECO:0000256" key="3">
    <source>
        <dbReference type="ARBA" id="ARBA00023204"/>
    </source>
</evidence>
<feature type="non-terminal residue" evidence="5">
    <location>
        <position position="1"/>
    </location>
</feature>
<dbReference type="AlphaFoldDB" id="A0A382Q2E5"/>
<keyword evidence="3" id="KW-0234">DNA repair</keyword>
<keyword evidence="1" id="KW-0227">DNA damage</keyword>
<keyword evidence="2" id="KW-0233">DNA recombination</keyword>